<sequence length="164" mass="17143">MSTSDDPVDVARAEWAALHPDLDTTPMALTGRLRLVAAALARATEPVVRAEGLTRPEFDVLSAVRRAGRTPLTPTGIAAATLASGAATTKRLDHLTSVGHLQRTPDERDGRVTRLSLTPSGTALVDRVLPQLLAAERAFAAALTADQRTAASEALGVLLAEHGV</sequence>
<dbReference type="InterPro" id="IPR039422">
    <property type="entry name" value="MarR/SlyA-like"/>
</dbReference>
<keyword evidence="3" id="KW-1185">Reference proteome</keyword>
<feature type="domain" description="HTH marR-type" evidence="1">
    <location>
        <begin position="26"/>
        <end position="160"/>
    </location>
</feature>
<organism evidence="2 3">
    <name type="scientific">Kineococcus endophyticus</name>
    <dbReference type="NCBI Taxonomy" id="1181883"/>
    <lineage>
        <taxon>Bacteria</taxon>
        <taxon>Bacillati</taxon>
        <taxon>Actinomycetota</taxon>
        <taxon>Actinomycetes</taxon>
        <taxon>Kineosporiales</taxon>
        <taxon>Kineosporiaceae</taxon>
        <taxon>Kineococcus</taxon>
    </lineage>
</organism>
<dbReference type="Gene3D" id="1.10.10.10">
    <property type="entry name" value="Winged helix-like DNA-binding domain superfamily/Winged helix DNA-binding domain"/>
    <property type="match status" value="1"/>
</dbReference>
<dbReference type="PROSITE" id="PS50995">
    <property type="entry name" value="HTH_MARR_2"/>
    <property type="match status" value="1"/>
</dbReference>
<dbReference type="PANTHER" id="PTHR33164">
    <property type="entry name" value="TRANSCRIPTIONAL REGULATOR, MARR FAMILY"/>
    <property type="match status" value="1"/>
</dbReference>
<accession>A0ABV3PDI6</accession>
<name>A0ABV3PDI6_9ACTN</name>
<dbReference type="PANTHER" id="PTHR33164:SF104">
    <property type="entry name" value="TRANSCRIPTIONAL REGULATORY PROTEIN"/>
    <property type="match status" value="1"/>
</dbReference>
<evidence type="ECO:0000259" key="1">
    <source>
        <dbReference type="PROSITE" id="PS50995"/>
    </source>
</evidence>
<dbReference type="Pfam" id="PF12802">
    <property type="entry name" value="MarR_2"/>
    <property type="match status" value="1"/>
</dbReference>
<dbReference type="InterPro" id="IPR036388">
    <property type="entry name" value="WH-like_DNA-bd_sf"/>
</dbReference>
<proteinExistence type="predicted"/>
<reference evidence="2 3" key="1">
    <citation type="submission" date="2024-07" db="EMBL/GenBank/DDBJ databases">
        <authorList>
            <person name="Thanompreechachai J."/>
            <person name="Duangmal K."/>
        </authorList>
    </citation>
    <scope>NUCLEOTIDE SEQUENCE [LARGE SCALE GENOMIC DNA]</scope>
    <source>
        <strain evidence="2 3">KCTC 19886</strain>
    </source>
</reference>
<gene>
    <name evidence="2" type="ORF">AB1207_23445</name>
</gene>
<comment type="caution">
    <text evidence="2">The sequence shown here is derived from an EMBL/GenBank/DDBJ whole genome shotgun (WGS) entry which is preliminary data.</text>
</comment>
<dbReference type="RefSeq" id="WP_367641147.1">
    <property type="nucleotide sequence ID" value="NZ_JBFNQN010000021.1"/>
</dbReference>
<evidence type="ECO:0000313" key="3">
    <source>
        <dbReference type="Proteomes" id="UP001555826"/>
    </source>
</evidence>
<dbReference type="InterPro" id="IPR036390">
    <property type="entry name" value="WH_DNA-bd_sf"/>
</dbReference>
<evidence type="ECO:0000313" key="2">
    <source>
        <dbReference type="EMBL" id="MEW9267708.1"/>
    </source>
</evidence>
<dbReference type="EMBL" id="JBFNQN010000021">
    <property type="protein sequence ID" value="MEW9267708.1"/>
    <property type="molecule type" value="Genomic_DNA"/>
</dbReference>
<dbReference type="SUPFAM" id="SSF46785">
    <property type="entry name" value="Winged helix' DNA-binding domain"/>
    <property type="match status" value="1"/>
</dbReference>
<dbReference type="SMART" id="SM00347">
    <property type="entry name" value="HTH_MARR"/>
    <property type="match status" value="1"/>
</dbReference>
<dbReference type="Proteomes" id="UP001555826">
    <property type="component" value="Unassembled WGS sequence"/>
</dbReference>
<dbReference type="InterPro" id="IPR000835">
    <property type="entry name" value="HTH_MarR-typ"/>
</dbReference>
<protein>
    <submittedName>
        <fullName evidence="2">MarR family transcriptional regulator</fullName>
    </submittedName>
</protein>